<dbReference type="RefSeq" id="WP_016183929.1">
    <property type="nucleotide sequence ID" value="NZ_JXKI01000003.1"/>
</dbReference>
<keyword evidence="7" id="KW-1185">Reference proteome</keyword>
<name>S0KHL1_9ENTE</name>
<keyword evidence="4" id="KW-0804">Transcription</keyword>
<dbReference type="eggNOG" id="COG0583">
    <property type="taxonomic scope" value="Bacteria"/>
</dbReference>
<sequence>MQLTNPEMLNYLDTLLKYGNFTKAAQQLYISQPYLTQTIKKIELDLGTAIINRQANPLQLTEAGKLYYQYLEKLELENAQLLKTLALYQVKQPTIHLGILASLGQFFLPNLLPKYQQKQPEVKIILNEALPQENEKKILNNELDLYIGQNPELAAPNLTVYERSAEPYYAVIPSRLYETSLHVMNQPIDYALLLSKPVVLTASGSAIRRQVDQLFSKFKQTPKPLLETNNIYTAVDLAKKGYGLTFTPYSVLTSLQESENYKLLLIDADILTSRYFIAHHKDKKLADYESDFIQNFLC</sequence>
<dbReference type="STRING" id="1121865.OMW_01820"/>
<dbReference type="PROSITE" id="PS50931">
    <property type="entry name" value="HTH_LYSR"/>
    <property type="match status" value="1"/>
</dbReference>
<dbReference type="Pfam" id="PF00126">
    <property type="entry name" value="HTH_1"/>
    <property type="match status" value="1"/>
</dbReference>
<comment type="caution">
    <text evidence="6">The sequence shown here is derived from an EMBL/GenBank/DDBJ whole genome shotgun (WGS) entry which is preliminary data.</text>
</comment>
<dbReference type="InterPro" id="IPR000847">
    <property type="entry name" value="LysR_HTH_N"/>
</dbReference>
<organism evidence="6 7">
    <name type="scientific">Enterococcus columbae DSM 7374 = ATCC 51263</name>
    <dbReference type="NCBI Taxonomy" id="1121865"/>
    <lineage>
        <taxon>Bacteria</taxon>
        <taxon>Bacillati</taxon>
        <taxon>Bacillota</taxon>
        <taxon>Bacilli</taxon>
        <taxon>Lactobacillales</taxon>
        <taxon>Enterococcaceae</taxon>
        <taxon>Enterococcus</taxon>
    </lineage>
</organism>
<reference evidence="6 7" key="1">
    <citation type="submission" date="2013-03" db="EMBL/GenBank/DDBJ databases">
        <title>The Genome Sequence of Enterococcus columbae ATCC_51263 (PacBio/Illumina hybrid assembly).</title>
        <authorList>
            <consortium name="The Broad Institute Genomics Platform"/>
            <consortium name="The Broad Institute Genome Sequencing Center for Infectious Disease"/>
            <person name="Earl A."/>
            <person name="Russ C."/>
            <person name="Gilmore M."/>
            <person name="Surin D."/>
            <person name="Walker B."/>
            <person name="Young S."/>
            <person name="Zeng Q."/>
            <person name="Gargeya S."/>
            <person name="Fitzgerald M."/>
            <person name="Haas B."/>
            <person name="Abouelleil A."/>
            <person name="Allen A.W."/>
            <person name="Alvarado L."/>
            <person name="Arachchi H.M."/>
            <person name="Berlin A.M."/>
            <person name="Chapman S.B."/>
            <person name="Gainer-Dewar J."/>
            <person name="Goldberg J."/>
            <person name="Griggs A."/>
            <person name="Gujja S."/>
            <person name="Hansen M."/>
            <person name="Howarth C."/>
            <person name="Imamovic A."/>
            <person name="Ireland A."/>
            <person name="Larimer J."/>
            <person name="McCowan C."/>
            <person name="Murphy C."/>
            <person name="Pearson M."/>
            <person name="Poon T.W."/>
            <person name="Priest M."/>
            <person name="Roberts A."/>
            <person name="Saif S."/>
            <person name="Shea T."/>
            <person name="Sisk P."/>
            <person name="Sykes S."/>
            <person name="Wortman J."/>
            <person name="Nusbaum C."/>
            <person name="Birren B."/>
        </authorList>
    </citation>
    <scope>NUCLEOTIDE SEQUENCE [LARGE SCALE GENOMIC DNA]</scope>
    <source>
        <strain evidence="6 7">ATCC 51263</strain>
    </source>
</reference>
<dbReference type="Gene3D" id="1.10.10.10">
    <property type="entry name" value="Winged helix-like DNA-binding domain superfamily/Winged helix DNA-binding domain"/>
    <property type="match status" value="1"/>
</dbReference>
<protein>
    <recommendedName>
        <fullName evidence="5">HTH lysR-type domain-containing protein</fullName>
    </recommendedName>
</protein>
<evidence type="ECO:0000256" key="4">
    <source>
        <dbReference type="ARBA" id="ARBA00023163"/>
    </source>
</evidence>
<evidence type="ECO:0000313" key="6">
    <source>
        <dbReference type="EMBL" id="EOW84016.1"/>
    </source>
</evidence>
<evidence type="ECO:0000256" key="1">
    <source>
        <dbReference type="ARBA" id="ARBA00009437"/>
    </source>
</evidence>
<dbReference type="PANTHER" id="PTHR30126:SF96">
    <property type="entry name" value="TRANSCRIPTIONAL REGULATORY PROTEIN, LYSR FAMILY"/>
    <property type="match status" value="1"/>
</dbReference>
<dbReference type="EMBL" id="ASWJ01000006">
    <property type="protein sequence ID" value="EOW84016.1"/>
    <property type="molecule type" value="Genomic_DNA"/>
</dbReference>
<dbReference type="SUPFAM" id="SSF53850">
    <property type="entry name" value="Periplasmic binding protein-like II"/>
    <property type="match status" value="1"/>
</dbReference>
<evidence type="ECO:0000256" key="3">
    <source>
        <dbReference type="ARBA" id="ARBA00023125"/>
    </source>
</evidence>
<dbReference type="InterPro" id="IPR036390">
    <property type="entry name" value="WH_DNA-bd_sf"/>
</dbReference>
<evidence type="ECO:0000313" key="7">
    <source>
        <dbReference type="Proteomes" id="UP000014113"/>
    </source>
</evidence>
<dbReference type="PATRIC" id="fig|1121865.3.peg.1763"/>
<keyword evidence="3" id="KW-0238">DNA-binding</keyword>
<dbReference type="Gene3D" id="3.40.190.290">
    <property type="match status" value="1"/>
</dbReference>
<gene>
    <name evidence="6" type="ORF">I568_01463</name>
</gene>
<dbReference type="SUPFAM" id="SSF46785">
    <property type="entry name" value="Winged helix' DNA-binding domain"/>
    <property type="match status" value="1"/>
</dbReference>
<feature type="domain" description="HTH lysR-type" evidence="5">
    <location>
        <begin position="9"/>
        <end position="61"/>
    </location>
</feature>
<evidence type="ECO:0000256" key="2">
    <source>
        <dbReference type="ARBA" id="ARBA00023015"/>
    </source>
</evidence>
<dbReference type="PRINTS" id="PR00039">
    <property type="entry name" value="HTHLYSR"/>
</dbReference>
<dbReference type="CDD" id="cd05466">
    <property type="entry name" value="PBP2_LTTR_substrate"/>
    <property type="match status" value="1"/>
</dbReference>
<dbReference type="Pfam" id="PF03466">
    <property type="entry name" value="LysR_substrate"/>
    <property type="match status" value="1"/>
</dbReference>
<accession>S0KHL1</accession>
<dbReference type="InterPro" id="IPR005119">
    <property type="entry name" value="LysR_subst-bd"/>
</dbReference>
<dbReference type="GO" id="GO:0003700">
    <property type="term" value="F:DNA-binding transcription factor activity"/>
    <property type="evidence" value="ECO:0007669"/>
    <property type="project" value="InterPro"/>
</dbReference>
<dbReference type="Proteomes" id="UP000014113">
    <property type="component" value="Unassembled WGS sequence"/>
</dbReference>
<dbReference type="AlphaFoldDB" id="S0KHL1"/>
<evidence type="ECO:0000259" key="5">
    <source>
        <dbReference type="PROSITE" id="PS50931"/>
    </source>
</evidence>
<keyword evidence="2" id="KW-0805">Transcription regulation</keyword>
<dbReference type="OrthoDB" id="9778774at2"/>
<proteinExistence type="inferred from homology"/>
<dbReference type="GO" id="GO:0003677">
    <property type="term" value="F:DNA binding"/>
    <property type="evidence" value="ECO:0007669"/>
    <property type="project" value="UniProtKB-KW"/>
</dbReference>
<dbReference type="InterPro" id="IPR036388">
    <property type="entry name" value="WH-like_DNA-bd_sf"/>
</dbReference>
<comment type="similarity">
    <text evidence="1">Belongs to the LysR transcriptional regulatory family.</text>
</comment>
<dbReference type="PANTHER" id="PTHR30126">
    <property type="entry name" value="HTH-TYPE TRANSCRIPTIONAL REGULATOR"/>
    <property type="match status" value="1"/>
</dbReference>